<feature type="non-terminal residue" evidence="1">
    <location>
        <position position="1"/>
    </location>
</feature>
<protein>
    <submittedName>
        <fullName evidence="1">Uncharacterized protein</fullName>
    </submittedName>
</protein>
<proteinExistence type="predicted"/>
<reference evidence="1 2" key="1">
    <citation type="submission" date="2018-01" db="EMBL/GenBank/DDBJ databases">
        <title>Comparison of the Chinese Bamboo Partridge and Red Junglefowl genome sequences highlights the importance of demography in genome evolution.</title>
        <authorList>
            <person name="Tiley G.P."/>
            <person name="Kimball R.T."/>
            <person name="Braun E.L."/>
            <person name="Burleigh J.G."/>
        </authorList>
    </citation>
    <scope>NUCLEOTIDE SEQUENCE [LARGE SCALE GENOMIC DNA]</scope>
    <source>
        <strain evidence="1">RTK389</strain>
        <tissue evidence="1">Blood</tissue>
    </source>
</reference>
<keyword evidence="2" id="KW-1185">Reference proteome</keyword>
<name>A0A2P4T8T3_BAMTH</name>
<dbReference type="EMBL" id="PPHD01005048">
    <property type="protein sequence ID" value="POI32757.1"/>
    <property type="molecule type" value="Genomic_DNA"/>
</dbReference>
<dbReference type="OrthoDB" id="10579735at2759"/>
<gene>
    <name evidence="1" type="ORF">CIB84_003491</name>
</gene>
<evidence type="ECO:0000313" key="2">
    <source>
        <dbReference type="Proteomes" id="UP000237246"/>
    </source>
</evidence>
<dbReference type="AlphaFoldDB" id="A0A2P4T8T3"/>
<accession>A0A2P4T8T3</accession>
<organism evidence="1 2">
    <name type="scientific">Bambusicola thoracicus</name>
    <name type="common">Chinese bamboo-partridge</name>
    <name type="synonym">Perdix thoracica</name>
    <dbReference type="NCBI Taxonomy" id="9083"/>
    <lineage>
        <taxon>Eukaryota</taxon>
        <taxon>Metazoa</taxon>
        <taxon>Chordata</taxon>
        <taxon>Craniata</taxon>
        <taxon>Vertebrata</taxon>
        <taxon>Euteleostomi</taxon>
        <taxon>Archelosauria</taxon>
        <taxon>Archosauria</taxon>
        <taxon>Dinosauria</taxon>
        <taxon>Saurischia</taxon>
        <taxon>Theropoda</taxon>
        <taxon>Coelurosauria</taxon>
        <taxon>Aves</taxon>
        <taxon>Neognathae</taxon>
        <taxon>Galloanserae</taxon>
        <taxon>Galliformes</taxon>
        <taxon>Phasianidae</taxon>
        <taxon>Perdicinae</taxon>
        <taxon>Bambusicola</taxon>
    </lineage>
</organism>
<comment type="caution">
    <text evidence="1">The sequence shown here is derived from an EMBL/GenBank/DDBJ whole genome shotgun (WGS) entry which is preliminary data.</text>
</comment>
<evidence type="ECO:0000313" key="1">
    <source>
        <dbReference type="EMBL" id="POI32757.1"/>
    </source>
</evidence>
<dbReference type="Proteomes" id="UP000237246">
    <property type="component" value="Unassembled WGS sequence"/>
</dbReference>
<sequence length="84" mass="9343">SHLKDSTSPATGDAKASATGTTVLKVRCRNYSGRDTTQFQTSHAWCSRCYSVFDESHDFCHCCYCSMADVGICLNRRLKISLQL</sequence>